<evidence type="ECO:0000313" key="1">
    <source>
        <dbReference type="EMBL" id="RCN57011.1"/>
    </source>
</evidence>
<name>A0A1C2FZW1_9GAMM</name>
<evidence type="ECO:0000313" key="2">
    <source>
        <dbReference type="Proteomes" id="UP000253250"/>
    </source>
</evidence>
<reference evidence="1 2" key="1">
    <citation type="submission" date="2018-02" db="EMBL/GenBank/DDBJ databases">
        <title>Insights into the biology of acidophilic members of the Acidiferrobacteraceae family derived from comparative genomic analyses.</title>
        <authorList>
            <person name="Issotta F."/>
            <person name="Thyssen C."/>
            <person name="Mena C."/>
            <person name="Moya A."/>
            <person name="Bellenberg S."/>
            <person name="Sproer C."/>
            <person name="Covarrubias P.C."/>
            <person name="Sand W."/>
            <person name="Quatrini R."/>
            <person name="Vera M."/>
        </authorList>
    </citation>
    <scope>NUCLEOTIDE SEQUENCE [LARGE SCALE GENOMIC DNA]</scope>
    <source>
        <strain evidence="2">m-1</strain>
    </source>
</reference>
<sequence length="85" mass="9541">MTTKPKARSRIFEAVYETASDLHRLGFIDKRALRKNLHLNQTVLAAVLNTSVPTVRKWEVGDKEPSGPSSKPLRLIERKGLEAVC</sequence>
<organism evidence="1 2">
    <name type="scientific">Acidiferrobacter thiooxydans</name>
    <dbReference type="NCBI Taxonomy" id="163359"/>
    <lineage>
        <taxon>Bacteria</taxon>
        <taxon>Pseudomonadati</taxon>
        <taxon>Pseudomonadota</taxon>
        <taxon>Gammaproteobacteria</taxon>
        <taxon>Acidiferrobacterales</taxon>
        <taxon>Acidiferrobacteraceae</taxon>
        <taxon>Acidiferrobacter</taxon>
    </lineage>
</organism>
<keyword evidence="2" id="KW-1185">Reference proteome</keyword>
<accession>A0A1C2FZW1</accession>
<dbReference type="Gene3D" id="1.10.260.40">
    <property type="entry name" value="lambda repressor-like DNA-binding domains"/>
    <property type="match status" value="1"/>
</dbReference>
<gene>
    <name evidence="1" type="ORF">C4900_14920</name>
</gene>
<comment type="caution">
    <text evidence="1">The sequence shown here is derived from an EMBL/GenBank/DDBJ whole genome shotgun (WGS) entry which is preliminary data.</text>
</comment>
<dbReference type="InterPro" id="IPR052359">
    <property type="entry name" value="HTH-type_reg/antitoxin"/>
</dbReference>
<dbReference type="Pfam" id="PF01381">
    <property type="entry name" value="HTH_3"/>
    <property type="match status" value="1"/>
</dbReference>
<dbReference type="AlphaFoldDB" id="A0A1C2FZW1"/>
<dbReference type="GO" id="GO:0003677">
    <property type="term" value="F:DNA binding"/>
    <property type="evidence" value="ECO:0007669"/>
    <property type="project" value="InterPro"/>
</dbReference>
<protein>
    <submittedName>
        <fullName evidence="1">Helix-turn-helix domain-containing protein</fullName>
    </submittedName>
</protein>
<dbReference type="OrthoDB" id="9799384at2"/>
<dbReference type="EMBL" id="PSYR01000002">
    <property type="protein sequence ID" value="RCN57011.1"/>
    <property type="molecule type" value="Genomic_DNA"/>
</dbReference>
<proteinExistence type="predicted"/>
<dbReference type="PANTHER" id="PTHR36511">
    <property type="entry name" value="MERR FAMILY BACTERIAL REGULATORY PROTEIN"/>
    <property type="match status" value="1"/>
</dbReference>
<dbReference type="Proteomes" id="UP000253250">
    <property type="component" value="Unassembled WGS sequence"/>
</dbReference>
<dbReference type="RefSeq" id="WP_065971374.1">
    <property type="nucleotide sequence ID" value="NZ_CP080624.1"/>
</dbReference>
<dbReference type="PROSITE" id="PS50943">
    <property type="entry name" value="HTH_CROC1"/>
    <property type="match status" value="1"/>
</dbReference>
<dbReference type="InterPro" id="IPR010982">
    <property type="entry name" value="Lambda_DNA-bd_dom_sf"/>
</dbReference>
<dbReference type="PANTHER" id="PTHR36511:SF3">
    <property type="entry name" value="ANTITOXIN HIGA-2"/>
    <property type="match status" value="1"/>
</dbReference>
<dbReference type="CDD" id="cd00093">
    <property type="entry name" value="HTH_XRE"/>
    <property type="match status" value="1"/>
</dbReference>
<dbReference type="InterPro" id="IPR001387">
    <property type="entry name" value="Cro/C1-type_HTH"/>
</dbReference>
<dbReference type="SUPFAM" id="SSF47413">
    <property type="entry name" value="lambda repressor-like DNA-binding domains"/>
    <property type="match status" value="1"/>
</dbReference>